<organism evidence="2 3">
    <name type="scientific">Clostridium ganghwense</name>
    <dbReference type="NCBI Taxonomy" id="312089"/>
    <lineage>
        <taxon>Bacteria</taxon>
        <taxon>Bacillati</taxon>
        <taxon>Bacillota</taxon>
        <taxon>Clostridia</taxon>
        <taxon>Eubacteriales</taxon>
        <taxon>Clostridiaceae</taxon>
        <taxon>Clostridium</taxon>
    </lineage>
</organism>
<proteinExistence type="predicted"/>
<sequence>MGKKTQPKKATKKNNDNRANILNPNSTSYEMASEGLVTEINPANNKTKNNKA</sequence>
<dbReference type="Proteomes" id="UP001079657">
    <property type="component" value="Unassembled WGS sequence"/>
</dbReference>
<name>A0ABT4CX02_9CLOT</name>
<reference evidence="2" key="1">
    <citation type="submission" date="2022-12" db="EMBL/GenBank/DDBJ databases">
        <authorList>
            <person name="Wang J."/>
        </authorList>
    </citation>
    <scope>NUCLEOTIDE SEQUENCE</scope>
    <source>
        <strain evidence="2">HY-42-06</strain>
    </source>
</reference>
<accession>A0ABT4CX02</accession>
<gene>
    <name evidence="2" type="ORF">OXH55_18150</name>
</gene>
<feature type="region of interest" description="Disordered" evidence="1">
    <location>
        <begin position="1"/>
        <end position="52"/>
    </location>
</feature>
<dbReference type="RefSeq" id="WP_268051564.1">
    <property type="nucleotide sequence ID" value="NZ_JAPQES010000007.1"/>
</dbReference>
<feature type="compositionally biased region" description="Polar residues" evidence="1">
    <location>
        <begin position="17"/>
        <end position="30"/>
    </location>
</feature>
<evidence type="ECO:0000256" key="1">
    <source>
        <dbReference type="SAM" id="MobiDB-lite"/>
    </source>
</evidence>
<evidence type="ECO:0000313" key="3">
    <source>
        <dbReference type="Proteomes" id="UP001079657"/>
    </source>
</evidence>
<feature type="compositionally biased region" description="Basic residues" evidence="1">
    <location>
        <begin position="1"/>
        <end position="12"/>
    </location>
</feature>
<comment type="caution">
    <text evidence="2">The sequence shown here is derived from an EMBL/GenBank/DDBJ whole genome shotgun (WGS) entry which is preliminary data.</text>
</comment>
<protein>
    <submittedName>
        <fullName evidence="2">Uncharacterized protein</fullName>
    </submittedName>
</protein>
<dbReference type="EMBL" id="JAPQES010000007">
    <property type="protein sequence ID" value="MCY6372556.1"/>
    <property type="molecule type" value="Genomic_DNA"/>
</dbReference>
<keyword evidence="3" id="KW-1185">Reference proteome</keyword>
<evidence type="ECO:0000313" key="2">
    <source>
        <dbReference type="EMBL" id="MCY6372556.1"/>
    </source>
</evidence>